<dbReference type="Gene3D" id="3.30.700.10">
    <property type="entry name" value="Glycoprotein, Type 4 Pilin"/>
    <property type="match status" value="1"/>
</dbReference>
<dbReference type="InterPro" id="IPR045584">
    <property type="entry name" value="Pilin-like"/>
</dbReference>
<sequence>MLRIHQPSPSRQRGFTLVELLVVIAIIGVLVGLLLPAVQAAREAARRMSCSNNFKQIGLALHNYHAAYDAMPAATGGTNGFTGHTRFTGDLSPIGGDDVNNRAHLAWTVGLLPFFEQQALWEQISNPFTVGTTSWPAMGPGPERSTAYPPFRTEVPMLRCPSDPGTPSEWGRLNYSACLGDAVIIPNWAYQNGIGVTAHRGVFRPFKPFGFRDILDGLSNTIAFGEIGTSLDDKQLVGTIRSGISSGGMYGDPASTCFKNTTDVIDPARPQFYRDQPYWSASGGSNHRLFRRGHIWASGVVGRSGFQTIAPPNSASCSGANGNPRNFPNSGAGSNGVFSAGSYHQGGCHVCMADGAVKFITDSIEAGSGNQGTVGRTIDTGAQFSTAGSKSPYGLWGSLGTKANKETIEEF</sequence>
<dbReference type="OrthoDB" id="235773at2"/>
<evidence type="ECO:0000313" key="3">
    <source>
        <dbReference type="Proteomes" id="UP000316213"/>
    </source>
</evidence>
<comment type="caution">
    <text evidence="2">The sequence shown here is derived from an EMBL/GenBank/DDBJ whole genome shotgun (WGS) entry which is preliminary data.</text>
</comment>
<dbReference type="SUPFAM" id="SSF54523">
    <property type="entry name" value="Pili subunits"/>
    <property type="match status" value="1"/>
</dbReference>
<dbReference type="AlphaFoldDB" id="A0A5C5ZIM8"/>
<feature type="domain" description="DUF1559" evidence="1">
    <location>
        <begin position="39"/>
        <end position="366"/>
    </location>
</feature>
<dbReference type="EMBL" id="SJPM01000035">
    <property type="protein sequence ID" value="TWT86393.1"/>
    <property type="molecule type" value="Genomic_DNA"/>
</dbReference>
<dbReference type="RefSeq" id="WP_146582702.1">
    <property type="nucleotide sequence ID" value="NZ_SJPM01000035.1"/>
</dbReference>
<dbReference type="InterPro" id="IPR012902">
    <property type="entry name" value="N_methyl_site"/>
</dbReference>
<proteinExistence type="predicted"/>
<dbReference type="InterPro" id="IPR027558">
    <property type="entry name" value="Pre_pil_HX9DG_C"/>
</dbReference>
<gene>
    <name evidence="2" type="ORF">Pla100_61000</name>
</gene>
<dbReference type="Proteomes" id="UP000316213">
    <property type="component" value="Unassembled WGS sequence"/>
</dbReference>
<dbReference type="Pfam" id="PF07596">
    <property type="entry name" value="SBP_bac_10"/>
    <property type="match status" value="1"/>
</dbReference>
<dbReference type="PANTHER" id="PTHR30093:SF2">
    <property type="entry name" value="TYPE II SECRETION SYSTEM PROTEIN H"/>
    <property type="match status" value="1"/>
</dbReference>
<dbReference type="Pfam" id="PF07963">
    <property type="entry name" value="N_methyl"/>
    <property type="match status" value="1"/>
</dbReference>
<protein>
    <submittedName>
        <fullName evidence="2">Putative major pilin subunit</fullName>
    </submittedName>
</protein>
<dbReference type="InterPro" id="IPR011453">
    <property type="entry name" value="DUF1559"/>
</dbReference>
<organism evidence="2 3">
    <name type="scientific">Neorhodopirellula pilleata</name>
    <dbReference type="NCBI Taxonomy" id="2714738"/>
    <lineage>
        <taxon>Bacteria</taxon>
        <taxon>Pseudomonadati</taxon>
        <taxon>Planctomycetota</taxon>
        <taxon>Planctomycetia</taxon>
        <taxon>Pirellulales</taxon>
        <taxon>Pirellulaceae</taxon>
        <taxon>Neorhodopirellula</taxon>
    </lineage>
</organism>
<keyword evidence="3" id="KW-1185">Reference proteome</keyword>
<dbReference type="PANTHER" id="PTHR30093">
    <property type="entry name" value="GENERAL SECRETION PATHWAY PROTEIN G"/>
    <property type="match status" value="1"/>
</dbReference>
<name>A0A5C5ZIM8_9BACT</name>
<evidence type="ECO:0000313" key="2">
    <source>
        <dbReference type="EMBL" id="TWT86393.1"/>
    </source>
</evidence>
<dbReference type="PROSITE" id="PS00409">
    <property type="entry name" value="PROKAR_NTER_METHYL"/>
    <property type="match status" value="1"/>
</dbReference>
<evidence type="ECO:0000259" key="1">
    <source>
        <dbReference type="Pfam" id="PF07596"/>
    </source>
</evidence>
<dbReference type="NCBIfam" id="TIGR02532">
    <property type="entry name" value="IV_pilin_GFxxxE"/>
    <property type="match status" value="1"/>
</dbReference>
<dbReference type="NCBIfam" id="TIGR04294">
    <property type="entry name" value="pre_pil_HX9DG"/>
    <property type="match status" value="1"/>
</dbReference>
<accession>A0A5C5ZIM8</accession>
<reference evidence="2 3" key="1">
    <citation type="submission" date="2019-02" db="EMBL/GenBank/DDBJ databases">
        <title>Deep-cultivation of Planctomycetes and their phenomic and genomic characterization uncovers novel biology.</title>
        <authorList>
            <person name="Wiegand S."/>
            <person name="Jogler M."/>
            <person name="Boedeker C."/>
            <person name="Pinto D."/>
            <person name="Vollmers J."/>
            <person name="Rivas-Marin E."/>
            <person name="Kohn T."/>
            <person name="Peeters S.H."/>
            <person name="Heuer A."/>
            <person name="Rast P."/>
            <person name="Oberbeckmann S."/>
            <person name="Bunk B."/>
            <person name="Jeske O."/>
            <person name="Meyerdierks A."/>
            <person name="Storesund J.E."/>
            <person name="Kallscheuer N."/>
            <person name="Luecker S."/>
            <person name="Lage O.M."/>
            <person name="Pohl T."/>
            <person name="Merkel B.J."/>
            <person name="Hornburger P."/>
            <person name="Mueller R.-W."/>
            <person name="Bruemmer F."/>
            <person name="Labrenz M."/>
            <person name="Spormann A.M."/>
            <person name="Op Den Camp H."/>
            <person name="Overmann J."/>
            <person name="Amann R."/>
            <person name="Jetten M.S.M."/>
            <person name="Mascher T."/>
            <person name="Medema M.H."/>
            <person name="Devos D.P."/>
            <person name="Kaster A.-K."/>
            <person name="Ovreas L."/>
            <person name="Rohde M."/>
            <person name="Galperin M.Y."/>
            <person name="Jogler C."/>
        </authorList>
    </citation>
    <scope>NUCLEOTIDE SEQUENCE [LARGE SCALE GENOMIC DNA]</scope>
    <source>
        <strain evidence="2 3">Pla100</strain>
    </source>
</reference>